<evidence type="ECO:0000256" key="6">
    <source>
        <dbReference type="PROSITE-ProRule" id="PRU01023"/>
    </source>
</evidence>
<evidence type="ECO:0000313" key="10">
    <source>
        <dbReference type="Proteomes" id="UP000091857"/>
    </source>
</evidence>
<evidence type="ECO:0000313" key="9">
    <source>
        <dbReference type="EMBL" id="OAY26898.1"/>
    </source>
</evidence>
<dbReference type="CDD" id="cd02440">
    <property type="entry name" value="AdoMet_MTases"/>
    <property type="match status" value="1"/>
</dbReference>
<dbReference type="PANTHER" id="PTHR22807">
    <property type="entry name" value="NOP2 YEAST -RELATED NOL1/NOP2/FMU SUN DOMAIN-CONTAINING"/>
    <property type="match status" value="1"/>
</dbReference>
<dbReference type="Pfam" id="PF01189">
    <property type="entry name" value="Methyltr_RsmB-F"/>
    <property type="match status" value="1"/>
</dbReference>
<dbReference type="Pfam" id="PF21148">
    <property type="entry name" value="NSUN5_fdxn-like"/>
    <property type="match status" value="1"/>
</dbReference>
<dbReference type="Gramene" id="Manes.16G083500.1.v8.1">
    <property type="protein sequence ID" value="Manes.16G083500.1.v8.1.CDS"/>
    <property type="gene ID" value="Manes.16G083500.v8.1"/>
</dbReference>
<feature type="binding site" evidence="6">
    <location>
        <position position="322"/>
    </location>
    <ligand>
        <name>S-adenosyl-L-methionine</name>
        <dbReference type="ChEBI" id="CHEBI:59789"/>
    </ligand>
</feature>
<sequence length="513" mass="56855">MVRKKPPSSKSKPFAAAEKTENRRPSNSERSAYFARREAAKVLRSVLQGDAKRQAVGSIKSLVYSPSIKNKKATFALVCQTLKHLPIIKDVLESAAILNSKWKRQEELISIIVYDILFGQEISLVGGDAEKFLIGRKNALQSALAKLLVRKKVKSIENLIALYQPADVSKPCCVRVNTLKSDVDCALRELGKQFTVRKDDIVPDLLILPPHTDLHNHPLVLNGSAFLQGKASSMVAAVLAPKPGWEVLDACSAPGNKTVHLAALMGGKGKIIACELNKDRIKRLEDTVRLSGATNIEIRHGDFLNLNPRDSSFSKIRAILLDPSCSGSGTAAQRLDHLLPSHATDVTDTERLNKLSAFQKKALAHALSFPAVERVVYSTCSVNQIENEDVIISVLPLAASHGFQLVTPFPQWHRRGLPVFEGSEHLLRTDPIEDHEGFFIALFVKKSSINDSEEQTGIRNTPRALTTKKPHFKRHSHANRKFSVIPAVYSGVFKIWNSRLVMKRRIRRTKGLP</sequence>
<name>A0A2C9U9W9_MANES</name>
<dbReference type="GO" id="GO:0003729">
    <property type="term" value="F:mRNA binding"/>
    <property type="evidence" value="ECO:0007669"/>
    <property type="project" value="EnsemblPlants"/>
</dbReference>
<dbReference type="FunFam" id="3.40.50.150:FF:000164">
    <property type="entry name" value="Methyltransferase NSUN5, putative"/>
    <property type="match status" value="1"/>
</dbReference>
<feature type="active site" description="Nucleophile" evidence="6">
    <location>
        <position position="380"/>
    </location>
</feature>
<dbReference type="PRINTS" id="PR02008">
    <property type="entry name" value="RCMTFAMILY"/>
</dbReference>
<evidence type="ECO:0000259" key="8">
    <source>
        <dbReference type="PROSITE" id="PS51686"/>
    </source>
</evidence>
<gene>
    <name evidence="9" type="ORF">MANES_16G083500v8</name>
</gene>
<feature type="compositionally biased region" description="Basic and acidic residues" evidence="7">
    <location>
        <begin position="18"/>
        <end position="27"/>
    </location>
</feature>
<feature type="region of interest" description="Disordered" evidence="7">
    <location>
        <begin position="1"/>
        <end position="31"/>
    </location>
</feature>
<feature type="domain" description="SAM-dependent MTase RsmB/NOP-type" evidence="8">
    <location>
        <begin position="162"/>
        <end position="446"/>
    </location>
</feature>
<dbReference type="InterPro" id="IPR048889">
    <property type="entry name" value="NSUN5_RCM1_N"/>
</dbReference>
<dbReference type="PROSITE" id="PS51686">
    <property type="entry name" value="SAM_MT_RSMB_NOP"/>
    <property type="match status" value="1"/>
</dbReference>
<dbReference type="InterPro" id="IPR023267">
    <property type="entry name" value="RCMT"/>
</dbReference>
<protein>
    <recommendedName>
        <fullName evidence="8">SAM-dependent MTase RsmB/NOP-type domain-containing protein</fullName>
    </recommendedName>
</protein>
<reference evidence="10" key="1">
    <citation type="journal article" date="2016" name="Nat. Biotechnol.">
        <title>Sequencing wild and cultivated cassava and related species reveals extensive interspecific hybridization and genetic diversity.</title>
        <authorList>
            <person name="Bredeson J.V."/>
            <person name="Lyons J.B."/>
            <person name="Prochnik S.E."/>
            <person name="Wu G.A."/>
            <person name="Ha C.M."/>
            <person name="Edsinger-Gonzales E."/>
            <person name="Grimwood J."/>
            <person name="Schmutz J."/>
            <person name="Rabbi I.Y."/>
            <person name="Egesi C."/>
            <person name="Nauluvula P."/>
            <person name="Lebot V."/>
            <person name="Ndunguru J."/>
            <person name="Mkamilo G."/>
            <person name="Bart R.S."/>
            <person name="Setter T.L."/>
            <person name="Gleadow R.M."/>
            <person name="Kulakow P."/>
            <person name="Ferguson M.E."/>
            <person name="Rounsley S."/>
            <person name="Rokhsar D.S."/>
        </authorList>
    </citation>
    <scope>NUCLEOTIDE SEQUENCE [LARGE SCALE GENOMIC DNA]</scope>
    <source>
        <strain evidence="10">cv. AM560-2</strain>
    </source>
</reference>
<comment type="catalytic activity">
    <reaction evidence="5">
        <text>a cytidine in 25S rRNA + S-adenosyl-L-methionine = a 5-methylcytidine in 25S rRNA + S-adenosyl-L-homocysteine + H(+)</text>
        <dbReference type="Rhea" id="RHEA:47780"/>
        <dbReference type="Rhea" id="RHEA-COMP:11911"/>
        <dbReference type="Rhea" id="RHEA-COMP:11912"/>
        <dbReference type="ChEBI" id="CHEBI:15378"/>
        <dbReference type="ChEBI" id="CHEBI:57856"/>
        <dbReference type="ChEBI" id="CHEBI:59789"/>
        <dbReference type="ChEBI" id="CHEBI:74483"/>
        <dbReference type="ChEBI" id="CHEBI:82748"/>
    </reaction>
</comment>
<feature type="binding site" evidence="6">
    <location>
        <position position="275"/>
    </location>
    <ligand>
        <name>S-adenosyl-L-methionine</name>
        <dbReference type="ChEBI" id="CHEBI:59789"/>
    </ligand>
</feature>
<feature type="binding site" evidence="6">
    <location>
        <position position="302"/>
    </location>
    <ligand>
        <name>S-adenosyl-L-methionine</name>
        <dbReference type="ChEBI" id="CHEBI:59789"/>
    </ligand>
</feature>
<evidence type="ECO:0000256" key="7">
    <source>
        <dbReference type="SAM" id="MobiDB-lite"/>
    </source>
</evidence>
<dbReference type="Gene3D" id="3.40.50.150">
    <property type="entry name" value="Vaccinia Virus protein VP39"/>
    <property type="match status" value="1"/>
</dbReference>
<dbReference type="OrthoDB" id="435282at2759"/>
<evidence type="ECO:0000256" key="5">
    <source>
        <dbReference type="ARBA" id="ARBA00053002"/>
    </source>
</evidence>
<dbReference type="GO" id="GO:0005730">
    <property type="term" value="C:nucleolus"/>
    <property type="evidence" value="ECO:0000318"/>
    <property type="project" value="GO_Central"/>
</dbReference>
<dbReference type="OMA" id="SFKSRIY"/>
<keyword evidence="1 6" id="KW-0489">Methyltransferase</keyword>
<comment type="similarity">
    <text evidence="6">Belongs to the class I-like SAM-binding methyltransferase superfamily. RsmB/NOP family.</text>
</comment>
<dbReference type="STRING" id="3983.A0A2C9U9W9"/>
<dbReference type="Gene3D" id="3.30.70.1170">
    <property type="entry name" value="Sun protein, domain 3"/>
    <property type="match status" value="1"/>
</dbReference>
<dbReference type="Proteomes" id="UP000091857">
    <property type="component" value="Chromosome 16"/>
</dbReference>
<dbReference type="InterPro" id="IPR001678">
    <property type="entry name" value="MeTrfase_RsmB-F_NOP2_dom"/>
</dbReference>
<dbReference type="Pfam" id="PF21153">
    <property type="entry name" value="NSUN5_N"/>
    <property type="match status" value="1"/>
</dbReference>
<keyword evidence="4 6" id="KW-0694">RNA-binding</keyword>
<dbReference type="GO" id="GO:0008173">
    <property type="term" value="F:RNA methyltransferase activity"/>
    <property type="evidence" value="ECO:0007669"/>
    <property type="project" value="InterPro"/>
</dbReference>
<dbReference type="GO" id="GO:0070475">
    <property type="term" value="P:rRNA base methylation"/>
    <property type="evidence" value="ECO:0000318"/>
    <property type="project" value="GO_Central"/>
</dbReference>
<dbReference type="PANTHER" id="PTHR22807:SF4">
    <property type="entry name" value="28S RRNA (CYTOSINE-C(5))-METHYLTRANSFERASE"/>
    <property type="match status" value="1"/>
</dbReference>
<accession>A0A2C9U9W9</accession>
<dbReference type="InterPro" id="IPR049561">
    <property type="entry name" value="NSUN5_7_fdxn-like"/>
</dbReference>
<dbReference type="EMBL" id="CM004402">
    <property type="protein sequence ID" value="OAY26898.1"/>
    <property type="molecule type" value="Genomic_DNA"/>
</dbReference>
<dbReference type="InterPro" id="IPR049560">
    <property type="entry name" value="MeTrfase_RsmB-F_NOP2_cat"/>
</dbReference>
<proteinExistence type="inferred from homology"/>
<feature type="binding site" evidence="6">
    <location>
        <begin position="251"/>
        <end position="257"/>
    </location>
    <ligand>
        <name>S-adenosyl-L-methionine</name>
        <dbReference type="ChEBI" id="CHEBI:59789"/>
    </ligand>
</feature>
<keyword evidence="2 6" id="KW-0808">Transferase</keyword>
<keyword evidence="10" id="KW-1185">Reference proteome</keyword>
<evidence type="ECO:0000256" key="2">
    <source>
        <dbReference type="ARBA" id="ARBA00022679"/>
    </source>
</evidence>
<evidence type="ECO:0000256" key="1">
    <source>
        <dbReference type="ARBA" id="ARBA00022603"/>
    </source>
</evidence>
<keyword evidence="3 6" id="KW-0949">S-adenosyl-L-methionine</keyword>
<evidence type="ECO:0000256" key="3">
    <source>
        <dbReference type="ARBA" id="ARBA00022691"/>
    </source>
</evidence>
<evidence type="ECO:0000256" key="4">
    <source>
        <dbReference type="ARBA" id="ARBA00022884"/>
    </source>
</evidence>
<dbReference type="InterPro" id="IPR029063">
    <property type="entry name" value="SAM-dependent_MTases_sf"/>
</dbReference>
<dbReference type="SMR" id="A0A2C9U9W9"/>
<organism evidence="9 10">
    <name type="scientific">Manihot esculenta</name>
    <name type="common">Cassava</name>
    <name type="synonym">Jatropha manihot</name>
    <dbReference type="NCBI Taxonomy" id="3983"/>
    <lineage>
        <taxon>Eukaryota</taxon>
        <taxon>Viridiplantae</taxon>
        <taxon>Streptophyta</taxon>
        <taxon>Embryophyta</taxon>
        <taxon>Tracheophyta</taxon>
        <taxon>Spermatophyta</taxon>
        <taxon>Magnoliopsida</taxon>
        <taxon>eudicotyledons</taxon>
        <taxon>Gunneridae</taxon>
        <taxon>Pentapetalae</taxon>
        <taxon>rosids</taxon>
        <taxon>fabids</taxon>
        <taxon>Malpighiales</taxon>
        <taxon>Euphorbiaceae</taxon>
        <taxon>Crotonoideae</taxon>
        <taxon>Manihoteae</taxon>
        <taxon>Manihot</taxon>
    </lineage>
</organism>
<comment type="caution">
    <text evidence="9">The sequence shown here is derived from an EMBL/GenBank/DDBJ whole genome shotgun (WGS) entry which is preliminary data.</text>
</comment>
<dbReference type="SUPFAM" id="SSF53335">
    <property type="entry name" value="S-adenosyl-L-methionine-dependent methyltransferases"/>
    <property type="match status" value="1"/>
</dbReference>
<dbReference type="AlphaFoldDB" id="A0A2C9U9W9"/>